<comment type="similarity">
    <text evidence="1 7">Belongs to the beta-class carbonic anhydrase family.</text>
</comment>
<gene>
    <name evidence="9" type="ordered locus">Sinac_1281</name>
</gene>
<evidence type="ECO:0000256" key="4">
    <source>
        <dbReference type="ARBA" id="ARBA00023239"/>
    </source>
</evidence>
<evidence type="ECO:0000256" key="8">
    <source>
        <dbReference type="SAM" id="SignalP"/>
    </source>
</evidence>
<dbReference type="InterPro" id="IPR036874">
    <property type="entry name" value="Carbonic_anhydrase_sf"/>
</dbReference>
<dbReference type="OrthoDB" id="9769739at2"/>
<feature type="binding site" evidence="6">
    <location>
        <position position="84"/>
    </location>
    <ligand>
        <name>Zn(2+)</name>
        <dbReference type="ChEBI" id="CHEBI:29105"/>
    </ligand>
</feature>
<feature type="signal peptide" evidence="8">
    <location>
        <begin position="1"/>
        <end position="33"/>
    </location>
</feature>
<keyword evidence="10" id="KW-1185">Reference proteome</keyword>
<dbReference type="InterPro" id="IPR006311">
    <property type="entry name" value="TAT_signal"/>
</dbReference>
<dbReference type="AlphaFoldDB" id="L0D9X3"/>
<keyword evidence="6" id="KW-0479">Metal-binding</keyword>
<proteinExistence type="inferred from homology"/>
<dbReference type="Proteomes" id="UP000010798">
    <property type="component" value="Chromosome"/>
</dbReference>
<comment type="catalytic activity">
    <reaction evidence="5 7">
        <text>hydrogencarbonate + H(+) = CO2 + H2O</text>
        <dbReference type="Rhea" id="RHEA:10748"/>
        <dbReference type="ChEBI" id="CHEBI:15377"/>
        <dbReference type="ChEBI" id="CHEBI:15378"/>
        <dbReference type="ChEBI" id="CHEBI:16526"/>
        <dbReference type="ChEBI" id="CHEBI:17544"/>
        <dbReference type="EC" id="4.2.1.1"/>
    </reaction>
</comment>
<feature type="chain" id="PRO_5003940650" description="Carbonic anhydrase" evidence="8">
    <location>
        <begin position="34"/>
        <end position="234"/>
    </location>
</feature>
<name>L0D9X3_SINAD</name>
<sequence length="234" mass="24279">MRSPNPLSRREFVKAAGLAAGAAGLVLPSAVQAAPARDPNAVLAELLEGNRRFVNGQLIHPGRSPKDFLALAEGQAPLAVIVGCADSRVAPELIFDQGVGDLFVVRAAGNVVSGAGPIVKGSIEFAVAELGARLIIVLGHSQCGAVKAAIQHIDANDVLPGSIGDLIDPIRVAVNAVKGRPGDKLENVTRANVEKGVERLKGLDPILSKYVKAGELKVVGATYELHTGLVKVYE</sequence>
<dbReference type="SUPFAM" id="SSF53056">
    <property type="entry name" value="beta-carbonic anhydrase, cab"/>
    <property type="match status" value="1"/>
</dbReference>
<dbReference type="GO" id="GO:0008270">
    <property type="term" value="F:zinc ion binding"/>
    <property type="evidence" value="ECO:0007669"/>
    <property type="project" value="UniProtKB-UniRule"/>
</dbReference>
<dbReference type="GO" id="GO:0015976">
    <property type="term" value="P:carbon utilization"/>
    <property type="evidence" value="ECO:0007669"/>
    <property type="project" value="InterPro"/>
</dbReference>
<dbReference type="STRING" id="886293.Sinac_1281"/>
<accession>L0D9X3</accession>
<feature type="binding site" evidence="6">
    <location>
        <position position="86"/>
    </location>
    <ligand>
        <name>Zn(2+)</name>
        <dbReference type="ChEBI" id="CHEBI:29105"/>
    </ligand>
</feature>
<dbReference type="PANTHER" id="PTHR11002">
    <property type="entry name" value="CARBONIC ANHYDRASE"/>
    <property type="match status" value="1"/>
</dbReference>
<dbReference type="SMART" id="SM00947">
    <property type="entry name" value="Pro_CA"/>
    <property type="match status" value="1"/>
</dbReference>
<keyword evidence="3 6" id="KW-0862">Zinc</keyword>
<evidence type="ECO:0000256" key="7">
    <source>
        <dbReference type="RuleBase" id="RU003956"/>
    </source>
</evidence>
<keyword evidence="8" id="KW-0732">Signal</keyword>
<organism evidence="9 10">
    <name type="scientific">Singulisphaera acidiphila (strain ATCC BAA-1392 / DSM 18658 / VKM B-2454 / MOB10)</name>
    <dbReference type="NCBI Taxonomy" id="886293"/>
    <lineage>
        <taxon>Bacteria</taxon>
        <taxon>Pseudomonadati</taxon>
        <taxon>Planctomycetota</taxon>
        <taxon>Planctomycetia</taxon>
        <taxon>Isosphaerales</taxon>
        <taxon>Isosphaeraceae</taxon>
        <taxon>Singulisphaera</taxon>
    </lineage>
</organism>
<keyword evidence="4 7" id="KW-0456">Lyase</keyword>
<dbReference type="NCBIfam" id="TIGR01409">
    <property type="entry name" value="TAT_signal_seq"/>
    <property type="match status" value="1"/>
</dbReference>
<dbReference type="CDD" id="cd03378">
    <property type="entry name" value="beta_CA_cladeC"/>
    <property type="match status" value="1"/>
</dbReference>
<dbReference type="Pfam" id="PF00484">
    <property type="entry name" value="Pro_CA"/>
    <property type="match status" value="1"/>
</dbReference>
<dbReference type="KEGG" id="saci:Sinac_1281"/>
<evidence type="ECO:0000256" key="6">
    <source>
        <dbReference type="PIRSR" id="PIRSR601765-1"/>
    </source>
</evidence>
<dbReference type="InterPro" id="IPR019546">
    <property type="entry name" value="TAT_signal_bac_arc"/>
</dbReference>
<dbReference type="PANTHER" id="PTHR11002:SF79">
    <property type="entry name" value="CARBONIC ANHYDRASE 2"/>
    <property type="match status" value="1"/>
</dbReference>
<dbReference type="PROSITE" id="PS51318">
    <property type="entry name" value="TAT"/>
    <property type="match status" value="1"/>
</dbReference>
<dbReference type="EMBL" id="CP003364">
    <property type="protein sequence ID" value="AGA25670.1"/>
    <property type="molecule type" value="Genomic_DNA"/>
</dbReference>
<reference evidence="9 10" key="1">
    <citation type="submission" date="2012-02" db="EMBL/GenBank/DDBJ databases">
        <title>Complete sequence of chromosome of Singulisphaera acidiphila DSM 18658.</title>
        <authorList>
            <consortium name="US DOE Joint Genome Institute (JGI-PGF)"/>
            <person name="Lucas S."/>
            <person name="Copeland A."/>
            <person name="Lapidus A."/>
            <person name="Glavina del Rio T."/>
            <person name="Dalin E."/>
            <person name="Tice H."/>
            <person name="Bruce D."/>
            <person name="Goodwin L."/>
            <person name="Pitluck S."/>
            <person name="Peters L."/>
            <person name="Ovchinnikova G."/>
            <person name="Chertkov O."/>
            <person name="Kyrpides N."/>
            <person name="Mavromatis K."/>
            <person name="Ivanova N."/>
            <person name="Brettin T."/>
            <person name="Detter J.C."/>
            <person name="Han C."/>
            <person name="Larimer F."/>
            <person name="Land M."/>
            <person name="Hauser L."/>
            <person name="Markowitz V."/>
            <person name="Cheng J.-F."/>
            <person name="Hugenholtz P."/>
            <person name="Woyke T."/>
            <person name="Wu D."/>
            <person name="Tindall B."/>
            <person name="Pomrenke H."/>
            <person name="Brambilla E."/>
            <person name="Klenk H.-P."/>
            <person name="Eisen J.A."/>
        </authorList>
    </citation>
    <scope>NUCLEOTIDE SEQUENCE [LARGE SCALE GENOMIC DNA]</scope>
    <source>
        <strain evidence="10">ATCC BAA-1392 / DSM 18658 / VKM B-2454 / MOB10</strain>
    </source>
</reference>
<evidence type="ECO:0000256" key="1">
    <source>
        <dbReference type="ARBA" id="ARBA00006217"/>
    </source>
</evidence>
<protein>
    <recommendedName>
        <fullName evidence="2 7">Carbonic anhydrase</fullName>
        <ecNumber evidence="2 7">4.2.1.1</ecNumber>
    </recommendedName>
    <alternativeName>
        <fullName evidence="7">Carbonate dehydratase</fullName>
    </alternativeName>
</protein>
<dbReference type="InterPro" id="IPR001765">
    <property type="entry name" value="Carbonic_anhydrase"/>
</dbReference>
<feature type="binding site" evidence="6">
    <location>
        <position position="143"/>
    </location>
    <ligand>
        <name>Zn(2+)</name>
        <dbReference type="ChEBI" id="CHEBI:29105"/>
    </ligand>
</feature>
<feature type="binding site" evidence="6">
    <location>
        <position position="140"/>
    </location>
    <ligand>
        <name>Zn(2+)</name>
        <dbReference type="ChEBI" id="CHEBI:29105"/>
    </ligand>
</feature>
<dbReference type="eggNOG" id="COG0288">
    <property type="taxonomic scope" value="Bacteria"/>
</dbReference>
<evidence type="ECO:0000313" key="9">
    <source>
        <dbReference type="EMBL" id="AGA25670.1"/>
    </source>
</evidence>
<dbReference type="RefSeq" id="WP_015244844.1">
    <property type="nucleotide sequence ID" value="NC_019892.1"/>
</dbReference>
<evidence type="ECO:0000256" key="3">
    <source>
        <dbReference type="ARBA" id="ARBA00022833"/>
    </source>
</evidence>
<evidence type="ECO:0000256" key="2">
    <source>
        <dbReference type="ARBA" id="ARBA00012925"/>
    </source>
</evidence>
<evidence type="ECO:0000256" key="5">
    <source>
        <dbReference type="ARBA" id="ARBA00048348"/>
    </source>
</evidence>
<dbReference type="EC" id="4.2.1.1" evidence="2 7"/>
<dbReference type="Gene3D" id="3.40.1050.10">
    <property type="entry name" value="Carbonic anhydrase"/>
    <property type="match status" value="1"/>
</dbReference>
<dbReference type="PROSITE" id="PS00704">
    <property type="entry name" value="PROK_CO2_ANHYDRASE_1"/>
    <property type="match status" value="1"/>
</dbReference>
<comment type="function">
    <text evidence="7">Reversible hydration of carbon dioxide.</text>
</comment>
<dbReference type="PROSITE" id="PS00705">
    <property type="entry name" value="PROK_CO2_ANHYDRASE_2"/>
    <property type="match status" value="1"/>
</dbReference>
<evidence type="ECO:0000313" key="10">
    <source>
        <dbReference type="Proteomes" id="UP000010798"/>
    </source>
</evidence>
<dbReference type="InterPro" id="IPR015892">
    <property type="entry name" value="Carbonic_anhydrase_CS"/>
</dbReference>
<comment type="cofactor">
    <cofactor evidence="6">
        <name>Zn(2+)</name>
        <dbReference type="ChEBI" id="CHEBI:29105"/>
    </cofactor>
    <text evidence="6">Binds 1 zinc ion per subunit.</text>
</comment>
<dbReference type="HOGENOM" id="CLU_053879_4_2_0"/>
<dbReference type="GO" id="GO:0004089">
    <property type="term" value="F:carbonate dehydratase activity"/>
    <property type="evidence" value="ECO:0007669"/>
    <property type="project" value="UniProtKB-UniRule"/>
</dbReference>